<evidence type="ECO:0000256" key="2">
    <source>
        <dbReference type="ARBA" id="ARBA00012758"/>
    </source>
</evidence>
<evidence type="ECO:0000256" key="1">
    <source>
        <dbReference type="ARBA" id="ARBA00009902"/>
    </source>
</evidence>
<reference evidence="7" key="1">
    <citation type="journal article" date="2019" name="Int. J. Syst. Evol. Microbiol.">
        <title>The Global Catalogue of Microorganisms (GCM) 10K type strain sequencing project: providing services to taxonomists for standard genome sequencing and annotation.</title>
        <authorList>
            <consortium name="The Broad Institute Genomics Platform"/>
            <consortium name="The Broad Institute Genome Sequencing Center for Infectious Disease"/>
            <person name="Wu L."/>
            <person name="Ma J."/>
        </authorList>
    </citation>
    <scope>NUCLEOTIDE SEQUENCE [LARGE SCALE GENOMIC DNA]</scope>
    <source>
        <strain evidence="7">JCM 17809</strain>
    </source>
</reference>
<dbReference type="EC" id="3.2.1.26" evidence="2"/>
<protein>
    <recommendedName>
        <fullName evidence="2">beta-fructofuranosidase</fullName>
        <ecNumber evidence="2">3.2.1.26</ecNumber>
    </recommendedName>
</protein>
<organism evidence="6 7">
    <name type="scientific">Fodinibacter luteus</name>
    <dbReference type="NCBI Taxonomy" id="552064"/>
    <lineage>
        <taxon>Bacteria</taxon>
        <taxon>Bacillati</taxon>
        <taxon>Actinomycetota</taxon>
        <taxon>Actinomycetes</taxon>
        <taxon>Micrococcales</taxon>
        <taxon>Intrasporangiaceae</taxon>
        <taxon>Fodinibacter (ex Wang et al. 2009)</taxon>
    </lineage>
</organism>
<dbReference type="Pfam" id="PF00251">
    <property type="entry name" value="Glyco_hydro_32N"/>
    <property type="match status" value="1"/>
</dbReference>
<proteinExistence type="inferred from homology"/>
<evidence type="ECO:0000313" key="6">
    <source>
        <dbReference type="EMBL" id="GAA4408965.1"/>
    </source>
</evidence>
<dbReference type="InterPro" id="IPR001362">
    <property type="entry name" value="Glyco_hydro_32"/>
</dbReference>
<dbReference type="SMART" id="SM00640">
    <property type="entry name" value="Glyco_32"/>
    <property type="match status" value="1"/>
</dbReference>
<dbReference type="PANTHER" id="PTHR43101:SF1">
    <property type="entry name" value="BETA-FRUCTOSIDASE"/>
    <property type="match status" value="1"/>
</dbReference>
<dbReference type="InterPro" id="IPR023296">
    <property type="entry name" value="Glyco_hydro_beta-prop_sf"/>
</dbReference>
<dbReference type="SUPFAM" id="SSF75005">
    <property type="entry name" value="Arabinanase/levansucrase/invertase"/>
    <property type="match status" value="1"/>
</dbReference>
<dbReference type="InterPro" id="IPR013148">
    <property type="entry name" value="Glyco_hydro_32_N"/>
</dbReference>
<keyword evidence="4" id="KW-0326">Glycosidase</keyword>
<dbReference type="Gene3D" id="2.115.10.20">
    <property type="entry name" value="Glycosyl hydrolase domain, family 43"/>
    <property type="match status" value="1"/>
</dbReference>
<evidence type="ECO:0000313" key="7">
    <source>
        <dbReference type="Proteomes" id="UP001500945"/>
    </source>
</evidence>
<keyword evidence="7" id="KW-1185">Reference proteome</keyword>
<comment type="similarity">
    <text evidence="1">Belongs to the glycosyl hydrolase 32 family.</text>
</comment>
<gene>
    <name evidence="6" type="ORF">GCM10023168_27040</name>
</gene>
<sequence length="437" mass="46650">MPGAGHRPLVHLTPRTGWVNDPLGLTWHAGRYHLFAQHVPGSVDWSPACHWSHATSEDLLRWRHQPVALAPGDGDAGVWSGCVVVDERDPAATARLFYTSVADGALDVGSIRVARPLDDDWTAWEKGPVVVTVPEGYDVTAFRDPFVLRDGDRWRMLVGGGLADGTAVAWTWVSPDLETWTPDGELARRHTSRTDPVWTGSAWECPQLLVIDDRWVLLLSVWEPGTGHHAAYALGELADGRFTATAWARLSFGPAPYAPSAFVDREGRPGVIHWLRGVLDPDGAWAGALSVPHVLSLDGDVLVAEPHPVVTTGPVVGVAAADHGVELPAAAWVEWDASGEHRGEPVRLALTDATGTHVAELVREGARVTVTTAAGSWDLPTSIASPAPSRPTGILIDHLVLEVFTHAGVLGAPLPPATGPVRLAVDGPGRARARRVG</sequence>
<dbReference type="Proteomes" id="UP001500945">
    <property type="component" value="Unassembled WGS sequence"/>
</dbReference>
<dbReference type="PANTHER" id="PTHR43101">
    <property type="entry name" value="BETA-FRUCTOSIDASE"/>
    <property type="match status" value="1"/>
</dbReference>
<accession>A0ABP8KL12</accession>
<evidence type="ECO:0000256" key="4">
    <source>
        <dbReference type="ARBA" id="ARBA00023295"/>
    </source>
</evidence>
<evidence type="ECO:0000256" key="3">
    <source>
        <dbReference type="ARBA" id="ARBA00022801"/>
    </source>
</evidence>
<dbReference type="EMBL" id="BAABGM010000016">
    <property type="protein sequence ID" value="GAA4408965.1"/>
    <property type="molecule type" value="Genomic_DNA"/>
</dbReference>
<evidence type="ECO:0000259" key="5">
    <source>
        <dbReference type="Pfam" id="PF00251"/>
    </source>
</evidence>
<feature type="domain" description="Glycosyl hydrolase family 32 N-terminal" evidence="5">
    <location>
        <begin position="11"/>
        <end position="306"/>
    </location>
</feature>
<comment type="caution">
    <text evidence="6">The sequence shown here is derived from an EMBL/GenBank/DDBJ whole genome shotgun (WGS) entry which is preliminary data.</text>
</comment>
<name>A0ABP8KL12_9MICO</name>
<dbReference type="CDD" id="cd08996">
    <property type="entry name" value="GH32_FFase"/>
    <property type="match status" value="1"/>
</dbReference>
<dbReference type="InterPro" id="IPR051214">
    <property type="entry name" value="GH32_Enzymes"/>
</dbReference>
<keyword evidence="3" id="KW-0378">Hydrolase</keyword>